<keyword evidence="2" id="KW-1185">Reference proteome</keyword>
<dbReference type="OrthoDB" id="591970at2"/>
<dbReference type="EMBL" id="CAACVJ010000201">
    <property type="protein sequence ID" value="VEP14677.1"/>
    <property type="molecule type" value="Genomic_DNA"/>
</dbReference>
<dbReference type="AlphaFoldDB" id="A0A563VTA7"/>
<evidence type="ECO:0000313" key="1">
    <source>
        <dbReference type="EMBL" id="VEP14677.1"/>
    </source>
</evidence>
<proteinExistence type="predicted"/>
<organism evidence="1 2">
    <name type="scientific">Hyella patelloides LEGE 07179</name>
    <dbReference type="NCBI Taxonomy" id="945734"/>
    <lineage>
        <taxon>Bacteria</taxon>
        <taxon>Bacillati</taxon>
        <taxon>Cyanobacteriota</taxon>
        <taxon>Cyanophyceae</taxon>
        <taxon>Pleurocapsales</taxon>
        <taxon>Hyellaceae</taxon>
        <taxon>Hyella</taxon>
    </lineage>
</organism>
<evidence type="ECO:0000313" key="2">
    <source>
        <dbReference type="Proteomes" id="UP000320055"/>
    </source>
</evidence>
<sequence>MNIDPLTLESQFEVTKLKLYLQENPKDSHQLAISHYEDFLTLAQEYRKLYQKYELLHSEYSEFIDLVRGVQAP</sequence>
<reference evidence="1 2" key="1">
    <citation type="submission" date="2019-01" db="EMBL/GenBank/DDBJ databases">
        <authorList>
            <person name="Brito A."/>
        </authorList>
    </citation>
    <scope>NUCLEOTIDE SEQUENCE [LARGE SCALE GENOMIC DNA]</scope>
    <source>
        <strain evidence="1">1</strain>
    </source>
</reference>
<dbReference type="Proteomes" id="UP000320055">
    <property type="component" value="Unassembled WGS sequence"/>
</dbReference>
<dbReference type="RefSeq" id="WP_144865073.1">
    <property type="nucleotide sequence ID" value="NZ_LR213788.1"/>
</dbReference>
<gene>
    <name evidence="1" type="ORF">H1P_280018</name>
</gene>
<name>A0A563VTA7_9CYAN</name>
<accession>A0A563VTA7</accession>
<protein>
    <submittedName>
        <fullName evidence="1">Uncharacterized protein</fullName>
    </submittedName>
</protein>